<feature type="compositionally biased region" description="Basic and acidic residues" evidence="1">
    <location>
        <begin position="223"/>
        <end position="235"/>
    </location>
</feature>
<evidence type="ECO:0000256" key="1">
    <source>
        <dbReference type="SAM" id="MobiDB-lite"/>
    </source>
</evidence>
<feature type="compositionally biased region" description="Basic and acidic residues" evidence="1">
    <location>
        <begin position="185"/>
        <end position="198"/>
    </location>
</feature>
<feature type="compositionally biased region" description="Basic and acidic residues" evidence="1">
    <location>
        <begin position="586"/>
        <end position="607"/>
    </location>
</feature>
<feature type="region of interest" description="Disordered" evidence="1">
    <location>
        <begin position="350"/>
        <end position="607"/>
    </location>
</feature>
<feature type="region of interest" description="Disordered" evidence="1">
    <location>
        <begin position="627"/>
        <end position="669"/>
    </location>
</feature>
<reference evidence="3" key="3">
    <citation type="submission" date="2014-09" db="EMBL/GenBank/DDBJ databases">
        <authorList>
            <person name="Magalhaes I.L.F."/>
            <person name="Oliveira U."/>
            <person name="Santos F.R."/>
            <person name="Vidigal T.H.D.A."/>
            <person name="Brescovit A.D."/>
            <person name="Santos A.J."/>
        </authorList>
    </citation>
    <scope>NUCLEOTIDE SEQUENCE</scope>
</reference>
<feature type="compositionally biased region" description="Polar residues" evidence="1">
    <location>
        <begin position="281"/>
        <end position="291"/>
    </location>
</feature>
<feature type="compositionally biased region" description="Polar residues" evidence="1">
    <location>
        <begin position="505"/>
        <end position="526"/>
    </location>
</feature>
<feature type="region of interest" description="Disordered" evidence="1">
    <location>
        <begin position="692"/>
        <end position="758"/>
    </location>
</feature>
<dbReference type="AlphaFoldDB" id="A0A0A9WRI4"/>
<feature type="compositionally biased region" description="Basic and acidic residues" evidence="1">
    <location>
        <begin position="420"/>
        <end position="431"/>
    </location>
</feature>
<feature type="compositionally biased region" description="Basic and acidic residues" evidence="1">
    <location>
        <begin position="387"/>
        <end position="396"/>
    </location>
</feature>
<evidence type="ECO:0000313" key="2">
    <source>
        <dbReference type="EMBL" id="JAG10031.1"/>
    </source>
</evidence>
<feature type="region of interest" description="Disordered" evidence="1">
    <location>
        <begin position="281"/>
        <end position="303"/>
    </location>
</feature>
<feature type="region of interest" description="Disordered" evidence="1">
    <location>
        <begin position="185"/>
        <end position="259"/>
    </location>
</feature>
<feature type="compositionally biased region" description="Basic and acidic residues" evidence="1">
    <location>
        <begin position="629"/>
        <end position="649"/>
    </location>
</feature>
<feature type="compositionally biased region" description="Basic and acidic residues" evidence="1">
    <location>
        <begin position="455"/>
        <end position="464"/>
    </location>
</feature>
<feature type="compositionally biased region" description="Basic and acidic residues" evidence="1">
    <location>
        <begin position="480"/>
        <end position="489"/>
    </location>
</feature>
<dbReference type="EMBL" id="GBHO01033573">
    <property type="protein sequence ID" value="JAG10031.1"/>
    <property type="molecule type" value="Transcribed_RNA"/>
</dbReference>
<dbReference type="EMBL" id="GBRD01010822">
    <property type="protein sequence ID" value="JAG55002.1"/>
    <property type="molecule type" value="Transcribed_RNA"/>
</dbReference>
<accession>A0A0A9WRI4</accession>
<name>A0A0A9WRI4_LYGHE</name>
<feature type="compositionally biased region" description="Basic and acidic residues" evidence="1">
    <location>
        <begin position="351"/>
        <end position="368"/>
    </location>
</feature>
<sequence length="758" mass="86397">MKIRENRIYGEKMAAGVAISKGHSETSVPFRSPLTVVLGRSSIPINDQRSKLTVESEDELRAIRVGPTEVMRIFADRYEIKAEKKNRFTPFKDNNMSGPGAWAREHEVLEKQLAKIDRKYKFHSESSSGTNADNFFEKIKELPEALRRKNEQEDPTVVQTINTRLKKEEMSGELGEHIRSRRYRKEMADERREARSNKEVNFNEYSNRSSLVPSFPVTLSRTENSDKQRRGKESKFYGSSHRTRDEEGFRKRAKPVRNPTDQAIIDWRRQTAIDSRIASQSVGSIRASNTEVGRRKKRQKEEDDLEYRWSGEVKNTPSTKHVRNTTDINVADTKSAKITLRRLLKETALSKAKEAKDSSGDEVNERPAARRRKIRKKCSELLASKGDNTEQRDKKQLGKTTHVRLVPKMSMTNIPGNLRTEGHRAHQKEWSPVRPAARKRSMRVSTSELLSVANEDSRSGELKSRKSSGYMPETYGQGRPKGEQRRKLLSDLSFESGKKIRGENQNDSVGTPTSRDQNTELGSFSSHRVFRQGRPRRRKPLGDEVLSFESVMKMKGEHLNDSVGTPTQKDQNTELRNKNNSVEFKNTQEEQISKDGEQGPSREEVDNLKVDVLGRNGLAINSVATIIKESQRKSSDDKNTDEGNLLKEGSRRRKHRKPVTSSDISYEDNAMVLMTGRQNKEQVKDPVVVLSTKTEEIADTPANEITNKEQLSKENVEDSSGQNTSREKKNNALSKEDKDVSLPPSKNSSDYSEIWKHT</sequence>
<evidence type="ECO:0000313" key="3">
    <source>
        <dbReference type="EMBL" id="JAG55002.1"/>
    </source>
</evidence>
<gene>
    <name evidence="2" type="ORF">CM83_10798</name>
</gene>
<feature type="compositionally biased region" description="Basic and acidic residues" evidence="1">
    <location>
        <begin position="706"/>
        <end position="716"/>
    </location>
</feature>
<feature type="compositionally biased region" description="Polar residues" evidence="1">
    <location>
        <begin position="199"/>
        <end position="222"/>
    </location>
</feature>
<organism evidence="2">
    <name type="scientific">Lygus hesperus</name>
    <name type="common">Western plant bug</name>
    <dbReference type="NCBI Taxonomy" id="30085"/>
    <lineage>
        <taxon>Eukaryota</taxon>
        <taxon>Metazoa</taxon>
        <taxon>Ecdysozoa</taxon>
        <taxon>Arthropoda</taxon>
        <taxon>Hexapoda</taxon>
        <taxon>Insecta</taxon>
        <taxon>Pterygota</taxon>
        <taxon>Neoptera</taxon>
        <taxon>Paraneoptera</taxon>
        <taxon>Hemiptera</taxon>
        <taxon>Heteroptera</taxon>
        <taxon>Panheteroptera</taxon>
        <taxon>Cimicomorpha</taxon>
        <taxon>Miridae</taxon>
        <taxon>Mirini</taxon>
        <taxon>Lygus</taxon>
    </lineage>
</organism>
<reference evidence="2" key="1">
    <citation type="journal article" date="2014" name="PLoS ONE">
        <title>Transcriptome-Based Identification of ABC Transporters in the Western Tarnished Plant Bug Lygus hesperus.</title>
        <authorList>
            <person name="Hull J.J."/>
            <person name="Chaney K."/>
            <person name="Geib S.M."/>
            <person name="Fabrick J.A."/>
            <person name="Brent C.S."/>
            <person name="Walsh D."/>
            <person name="Lavine L.C."/>
        </authorList>
    </citation>
    <scope>NUCLEOTIDE SEQUENCE</scope>
</reference>
<proteinExistence type="predicted"/>
<protein>
    <submittedName>
        <fullName evidence="2">Uncharacterized protein</fullName>
    </submittedName>
</protein>
<feature type="compositionally biased region" description="Basic and acidic residues" evidence="1">
    <location>
        <begin position="725"/>
        <end position="740"/>
    </location>
</feature>
<reference evidence="2" key="2">
    <citation type="submission" date="2014-07" db="EMBL/GenBank/DDBJ databases">
        <authorList>
            <person name="Hull J."/>
        </authorList>
    </citation>
    <scope>NUCLEOTIDE SEQUENCE</scope>
</reference>
<feature type="compositionally biased region" description="Basic residues" evidence="1">
    <location>
        <begin position="528"/>
        <end position="539"/>
    </location>
</feature>